<protein>
    <submittedName>
        <fullName evidence="1">Uncharacterized protein</fullName>
    </submittedName>
</protein>
<accession>A0A9Q0GTY1</accession>
<sequence>MTASTDWARNPAPLCYGRIELIAGLVIQSQQLAAGFHVANLINFERKLDDQQALDLIQEVTPEEVRQAMFSLKDNKAPWPGWFGLLQDIPDVEGFEISRDRFTMGSTREAQMAALMWDDQIVALFIPCRVPTTTEAYDRWYRFGLRKSRWRYRHKLCQQWKL</sequence>
<dbReference type="AlphaFoldDB" id="A0A9Q0GTY1"/>
<comment type="caution">
    <text evidence="1">The sequence shown here is derived from an EMBL/GenBank/DDBJ whole genome shotgun (WGS) entry which is preliminary data.</text>
</comment>
<name>A0A9Q0GTY1_9MAGN</name>
<organism evidence="1 2">
    <name type="scientific">Protea cynaroides</name>
    <dbReference type="NCBI Taxonomy" id="273540"/>
    <lineage>
        <taxon>Eukaryota</taxon>
        <taxon>Viridiplantae</taxon>
        <taxon>Streptophyta</taxon>
        <taxon>Embryophyta</taxon>
        <taxon>Tracheophyta</taxon>
        <taxon>Spermatophyta</taxon>
        <taxon>Magnoliopsida</taxon>
        <taxon>Proteales</taxon>
        <taxon>Proteaceae</taxon>
        <taxon>Protea</taxon>
    </lineage>
</organism>
<dbReference type="Proteomes" id="UP001141806">
    <property type="component" value="Unassembled WGS sequence"/>
</dbReference>
<reference evidence="1" key="1">
    <citation type="journal article" date="2023" name="Plant J.">
        <title>The genome of the king protea, Protea cynaroides.</title>
        <authorList>
            <person name="Chang J."/>
            <person name="Duong T.A."/>
            <person name="Schoeman C."/>
            <person name="Ma X."/>
            <person name="Roodt D."/>
            <person name="Barker N."/>
            <person name="Li Z."/>
            <person name="Van de Peer Y."/>
            <person name="Mizrachi E."/>
        </authorList>
    </citation>
    <scope>NUCLEOTIDE SEQUENCE</scope>
    <source>
        <tissue evidence="1">Young leaves</tissue>
    </source>
</reference>
<gene>
    <name evidence="1" type="ORF">NE237_028501</name>
</gene>
<evidence type="ECO:0000313" key="1">
    <source>
        <dbReference type="EMBL" id="KAJ4951669.1"/>
    </source>
</evidence>
<proteinExistence type="predicted"/>
<keyword evidence="2" id="KW-1185">Reference proteome</keyword>
<dbReference type="EMBL" id="JAMYWD010000012">
    <property type="protein sequence ID" value="KAJ4951669.1"/>
    <property type="molecule type" value="Genomic_DNA"/>
</dbReference>
<evidence type="ECO:0000313" key="2">
    <source>
        <dbReference type="Proteomes" id="UP001141806"/>
    </source>
</evidence>